<reference evidence="1" key="1">
    <citation type="submission" date="2021-02" db="EMBL/GenBank/DDBJ databases">
        <title>First Annotated Genome of the Yellow-green Alga Tribonema minus.</title>
        <authorList>
            <person name="Mahan K.M."/>
        </authorList>
    </citation>
    <scope>NUCLEOTIDE SEQUENCE</scope>
    <source>
        <strain evidence="1">UTEX B ZZ1240</strain>
    </source>
</reference>
<keyword evidence="2" id="KW-1185">Reference proteome</keyword>
<dbReference type="Pfam" id="PF07209">
    <property type="entry name" value="DUF1415"/>
    <property type="match status" value="1"/>
</dbReference>
<dbReference type="Proteomes" id="UP000664859">
    <property type="component" value="Unassembled WGS sequence"/>
</dbReference>
<comment type="caution">
    <text evidence="1">The sequence shown here is derived from an EMBL/GenBank/DDBJ whole genome shotgun (WGS) entry which is preliminary data.</text>
</comment>
<dbReference type="OrthoDB" id="198182at2759"/>
<evidence type="ECO:0000313" key="2">
    <source>
        <dbReference type="Proteomes" id="UP000664859"/>
    </source>
</evidence>
<organism evidence="1 2">
    <name type="scientific">Tribonema minus</name>
    <dbReference type="NCBI Taxonomy" id="303371"/>
    <lineage>
        <taxon>Eukaryota</taxon>
        <taxon>Sar</taxon>
        <taxon>Stramenopiles</taxon>
        <taxon>Ochrophyta</taxon>
        <taxon>PX clade</taxon>
        <taxon>Xanthophyceae</taxon>
        <taxon>Tribonematales</taxon>
        <taxon>Tribonemataceae</taxon>
        <taxon>Tribonema</taxon>
    </lineage>
</organism>
<name>A0A835YZ09_9STRA</name>
<dbReference type="AlphaFoldDB" id="A0A835YZ09"/>
<dbReference type="InterPro" id="IPR009858">
    <property type="entry name" value="DUF1415"/>
</dbReference>
<evidence type="ECO:0000313" key="1">
    <source>
        <dbReference type="EMBL" id="KAG5179749.1"/>
    </source>
</evidence>
<gene>
    <name evidence="1" type="ORF">JKP88DRAFT_196136</name>
</gene>
<dbReference type="EMBL" id="JAFCMP010000445">
    <property type="protein sequence ID" value="KAG5179749.1"/>
    <property type="molecule type" value="Genomic_DNA"/>
</dbReference>
<accession>A0A835YZ09</accession>
<proteinExistence type="predicted"/>
<protein>
    <submittedName>
        <fullName evidence="1">Uncharacterized protein</fullName>
    </submittedName>
</protein>
<sequence length="78" mass="8761">MVACFHPGHTFAGLPPDDPLHYEKRSPYPVINLLRAPSVDEYIAQGKTQGIADNNERRLRQVGRALLKETFEAILAMD</sequence>